<reference evidence="1 2" key="1">
    <citation type="submission" date="2015-06" db="EMBL/GenBank/DDBJ databases">
        <title>Draft genome sequence of the purine-degrading Clostridium cylindrosporum HC-1 (DSM 605).</title>
        <authorList>
            <person name="Poehlein A."/>
            <person name="Schiel-Bengelsdorf B."/>
            <person name="Bengelsdorf F."/>
            <person name="Daniel R."/>
            <person name="Duerre P."/>
        </authorList>
    </citation>
    <scope>NUCLEOTIDE SEQUENCE [LARGE SCALE GENOMIC DNA]</scope>
    <source>
        <strain evidence="1 2">DSM 605</strain>
    </source>
</reference>
<comment type="caution">
    <text evidence="1">The sequence shown here is derived from an EMBL/GenBank/DDBJ whole genome shotgun (WGS) entry which is preliminary data.</text>
</comment>
<dbReference type="PATRIC" id="fig|1121307.3.peg.2235"/>
<accession>A0A0J8DBK0</accession>
<dbReference type="AlphaFoldDB" id="A0A0J8DBK0"/>
<dbReference type="Proteomes" id="UP000036756">
    <property type="component" value="Unassembled WGS sequence"/>
</dbReference>
<sequence length="176" mass="20995">MNALLSISEEEFNQKVEIRFESIIDGLNNYNNAVLEPKEVKDLCLIEEDFIGFIKDIYRTSKSNKENLIVDLYLPRLTNGEFENLYNALNEEDKIILMKIRNCRLNSNYFMVMDEEIIGFLVRLCTRELFFITFYFFKCPLTIWGNYNLKFPIFYMTEDDIKTYSNLIDKHNLKLS</sequence>
<evidence type="ECO:0000313" key="2">
    <source>
        <dbReference type="Proteomes" id="UP000036756"/>
    </source>
</evidence>
<dbReference type="RefSeq" id="WP_048569301.1">
    <property type="nucleotide sequence ID" value="NZ_LFVU01000002.1"/>
</dbReference>
<evidence type="ECO:0000313" key="1">
    <source>
        <dbReference type="EMBL" id="KMT23222.1"/>
    </source>
</evidence>
<dbReference type="STRING" id="1121307.CLCY_6c01030"/>
<dbReference type="OrthoDB" id="1952652at2"/>
<dbReference type="EMBL" id="LFVU01000002">
    <property type="protein sequence ID" value="KMT23222.1"/>
    <property type="molecule type" value="Genomic_DNA"/>
</dbReference>
<protein>
    <submittedName>
        <fullName evidence="1">Uncharacterized protein</fullName>
    </submittedName>
</protein>
<name>A0A0J8DBK0_CLOCY</name>
<keyword evidence="2" id="KW-1185">Reference proteome</keyword>
<proteinExistence type="predicted"/>
<gene>
    <name evidence="1" type="ORF">CLCY_6c01030</name>
</gene>
<organism evidence="1 2">
    <name type="scientific">Clostridium cylindrosporum DSM 605</name>
    <dbReference type="NCBI Taxonomy" id="1121307"/>
    <lineage>
        <taxon>Bacteria</taxon>
        <taxon>Bacillati</taxon>
        <taxon>Bacillota</taxon>
        <taxon>Clostridia</taxon>
        <taxon>Eubacteriales</taxon>
        <taxon>Clostridiaceae</taxon>
        <taxon>Clostridium</taxon>
    </lineage>
</organism>